<name>A0A822Z5L8_NELNU</name>
<protein>
    <submittedName>
        <fullName evidence="1">Uncharacterized protein</fullName>
    </submittedName>
</protein>
<proteinExistence type="predicted"/>
<comment type="caution">
    <text evidence="1">The sequence shown here is derived from an EMBL/GenBank/DDBJ whole genome shotgun (WGS) entry which is preliminary data.</text>
</comment>
<keyword evidence="2" id="KW-1185">Reference proteome</keyword>
<evidence type="ECO:0000313" key="2">
    <source>
        <dbReference type="Proteomes" id="UP000607653"/>
    </source>
</evidence>
<reference evidence="1 2" key="1">
    <citation type="journal article" date="2020" name="Mol. Biol. Evol.">
        <title>Distinct Expression and Methylation Patterns for Genes with Different Fates following a Single Whole-Genome Duplication in Flowering Plants.</title>
        <authorList>
            <person name="Shi T."/>
            <person name="Rahmani R.S."/>
            <person name="Gugger P.F."/>
            <person name="Wang M."/>
            <person name="Li H."/>
            <person name="Zhang Y."/>
            <person name="Li Z."/>
            <person name="Wang Q."/>
            <person name="Van de Peer Y."/>
            <person name="Marchal K."/>
            <person name="Chen J."/>
        </authorList>
    </citation>
    <scope>NUCLEOTIDE SEQUENCE [LARGE SCALE GENOMIC DNA]</scope>
    <source>
        <tissue evidence="1">Leaf</tissue>
    </source>
</reference>
<dbReference type="Proteomes" id="UP000607653">
    <property type="component" value="Unassembled WGS sequence"/>
</dbReference>
<dbReference type="EMBL" id="DUZY01000005">
    <property type="protein sequence ID" value="DAD40372.1"/>
    <property type="molecule type" value="Genomic_DNA"/>
</dbReference>
<evidence type="ECO:0000313" key="1">
    <source>
        <dbReference type="EMBL" id="DAD40372.1"/>
    </source>
</evidence>
<organism evidence="1 2">
    <name type="scientific">Nelumbo nucifera</name>
    <name type="common">Sacred lotus</name>
    <dbReference type="NCBI Taxonomy" id="4432"/>
    <lineage>
        <taxon>Eukaryota</taxon>
        <taxon>Viridiplantae</taxon>
        <taxon>Streptophyta</taxon>
        <taxon>Embryophyta</taxon>
        <taxon>Tracheophyta</taxon>
        <taxon>Spermatophyta</taxon>
        <taxon>Magnoliopsida</taxon>
        <taxon>Proteales</taxon>
        <taxon>Nelumbonaceae</taxon>
        <taxon>Nelumbo</taxon>
    </lineage>
</organism>
<gene>
    <name evidence="1" type="ORF">HUJ06_014695</name>
</gene>
<dbReference type="AlphaFoldDB" id="A0A822Z5L8"/>
<sequence>MMEPPHIAVNLPSCLTEDGEGQRFCTFVCTMLCS</sequence>
<accession>A0A822Z5L8</accession>